<sequence>MNRNRKQRTRRIKQVVWGLFLALPLVALGACSSDDPNLDSDTHYHAKHYKGPKIPSWYKPPKTP</sequence>
<reference evidence="3" key="1">
    <citation type="submission" date="2019-11" db="EMBL/GenBank/DDBJ databases">
        <title>Description of new Acetobacter species.</title>
        <authorList>
            <person name="Cleenwerck I."/>
            <person name="Sombolestani A.S."/>
        </authorList>
    </citation>
    <scope>NUCLEOTIDE SEQUENCE</scope>
    <source>
        <strain evidence="3">LMG 1626</strain>
    </source>
</reference>
<evidence type="ECO:0000256" key="1">
    <source>
        <dbReference type="SAM" id="MobiDB-lite"/>
    </source>
</evidence>
<gene>
    <name evidence="3" type="ORF">GOB87_01540</name>
</gene>
<dbReference type="Proteomes" id="UP000597459">
    <property type="component" value="Unassembled WGS sequence"/>
</dbReference>
<protein>
    <recommendedName>
        <fullName evidence="5">Lipoprotein</fullName>
    </recommendedName>
</protein>
<dbReference type="AlphaFoldDB" id="A0A967B3P4"/>
<evidence type="ECO:0008006" key="5">
    <source>
        <dbReference type="Google" id="ProtNLM"/>
    </source>
</evidence>
<keyword evidence="4" id="KW-1185">Reference proteome</keyword>
<dbReference type="RefSeq" id="WP_166312785.1">
    <property type="nucleotide sequence ID" value="NZ_WOTH01000002.1"/>
</dbReference>
<dbReference type="EMBL" id="WOTH01000002">
    <property type="protein sequence ID" value="NHO52649.1"/>
    <property type="molecule type" value="Genomic_DNA"/>
</dbReference>
<comment type="caution">
    <text evidence="3">The sequence shown here is derived from an EMBL/GenBank/DDBJ whole genome shotgun (WGS) entry which is preliminary data.</text>
</comment>
<proteinExistence type="predicted"/>
<evidence type="ECO:0000313" key="4">
    <source>
        <dbReference type="Proteomes" id="UP000597459"/>
    </source>
</evidence>
<dbReference type="PROSITE" id="PS51257">
    <property type="entry name" value="PROKAR_LIPOPROTEIN"/>
    <property type="match status" value="1"/>
</dbReference>
<evidence type="ECO:0000256" key="2">
    <source>
        <dbReference type="SAM" id="SignalP"/>
    </source>
</evidence>
<evidence type="ECO:0000313" key="3">
    <source>
        <dbReference type="EMBL" id="NHO52649.1"/>
    </source>
</evidence>
<name>A0A967B3P4_9PROT</name>
<accession>A0A967B3P4</accession>
<organism evidence="3 4">
    <name type="scientific">Acetobacter estunensis</name>
    <dbReference type="NCBI Taxonomy" id="104097"/>
    <lineage>
        <taxon>Bacteria</taxon>
        <taxon>Pseudomonadati</taxon>
        <taxon>Pseudomonadota</taxon>
        <taxon>Alphaproteobacteria</taxon>
        <taxon>Acetobacterales</taxon>
        <taxon>Acetobacteraceae</taxon>
        <taxon>Acetobacter</taxon>
    </lineage>
</organism>
<keyword evidence="2" id="KW-0732">Signal</keyword>
<feature type="signal peptide" evidence="2">
    <location>
        <begin position="1"/>
        <end position="29"/>
    </location>
</feature>
<feature type="chain" id="PRO_5036917259" description="Lipoprotein" evidence="2">
    <location>
        <begin position="30"/>
        <end position="64"/>
    </location>
</feature>
<feature type="region of interest" description="Disordered" evidence="1">
    <location>
        <begin position="37"/>
        <end position="64"/>
    </location>
</feature>